<keyword evidence="3" id="KW-1185">Reference proteome</keyword>
<dbReference type="EMBL" id="CP043875">
    <property type="protein sequence ID" value="WOF15900.1"/>
    <property type="molecule type" value="Genomic_DNA"/>
</dbReference>
<dbReference type="Proteomes" id="UP001301797">
    <property type="component" value="Chromosome"/>
</dbReference>
<evidence type="ECO:0000313" key="3">
    <source>
        <dbReference type="Proteomes" id="UP001301797"/>
    </source>
</evidence>
<accession>A0AA97I253</accession>
<dbReference type="AlphaFoldDB" id="A0AA97I253"/>
<sequence length="255" mass="28244">MSNFACPKCGAPVNVDTGIHFLKCKYCDTTVFVDRSGIMFYYALPFFIDDEKAKGVFRRWTANAQVDKELETKGKILSIDKQYFPVYQFKRDENGKEKIYVKPAKGTVLPGMNKLIIPGGDIKIFDSSFNPGNAKVLDVDFGMDAYLPEISGEGKEQALVYFPIYEVSYEFNGETYKAVIDGSSGKVYASNYPTRSSVPYGLVAFGGFGLAFVGGFLGITVSVIFYVLVAFAFFLGYYFGNKVTKKVTSEKSGVI</sequence>
<feature type="transmembrane region" description="Helical" evidence="1">
    <location>
        <begin position="223"/>
        <end position="240"/>
    </location>
</feature>
<feature type="transmembrane region" description="Helical" evidence="1">
    <location>
        <begin position="198"/>
        <end position="217"/>
    </location>
</feature>
<organism evidence="2 3">
    <name type="scientific">Methanochimaera problematica</name>
    <dbReference type="NCBI Taxonomy" id="2609417"/>
    <lineage>
        <taxon>Archaea</taxon>
        <taxon>Methanobacteriati</taxon>
        <taxon>Methanobacteriota</taxon>
        <taxon>Stenosarchaea group</taxon>
        <taxon>Methanomicrobia</taxon>
        <taxon>Methanomicrobiales</taxon>
        <taxon>Methanomicrobiaceae</taxon>
        <taxon>Methanochimaera</taxon>
    </lineage>
</organism>
<protein>
    <submittedName>
        <fullName evidence="2">Zinc ribbon domain-containing protein</fullName>
    </submittedName>
</protein>
<gene>
    <name evidence="2" type="ORF">F1737_03910</name>
</gene>
<evidence type="ECO:0000313" key="2">
    <source>
        <dbReference type="EMBL" id="WOF15900.1"/>
    </source>
</evidence>
<keyword evidence="1" id="KW-1133">Transmembrane helix</keyword>
<dbReference type="Gene3D" id="2.20.28.30">
    <property type="entry name" value="RNA polymerase ii, chain L"/>
    <property type="match status" value="1"/>
</dbReference>
<keyword evidence="1" id="KW-0472">Membrane</keyword>
<name>A0AA97I253_9EURY</name>
<dbReference type="KEGG" id="mefw:F1737_03910"/>
<evidence type="ECO:0000256" key="1">
    <source>
        <dbReference type="SAM" id="Phobius"/>
    </source>
</evidence>
<proteinExistence type="predicted"/>
<reference evidence="2 3" key="1">
    <citation type="submission" date="2019-09" db="EMBL/GenBank/DDBJ databases">
        <title>The complete genome of Methanoplanus sp. FWC-SCC4.</title>
        <authorList>
            <person name="Chen S.-C."/>
            <person name="Zhou Y.-Z."/>
            <person name="Lai M.-C."/>
        </authorList>
    </citation>
    <scope>NUCLEOTIDE SEQUENCE [LARGE SCALE GENOMIC DNA]</scope>
    <source>
        <strain evidence="2 3">FWC-SCC4</strain>
    </source>
</reference>
<keyword evidence="1" id="KW-0812">Transmembrane</keyword>